<name>G9ISX5_PELNO</name>
<protein>
    <submittedName>
        <fullName evidence="1">Orf314</fullName>
    </submittedName>
</protein>
<proteinExistence type="predicted"/>
<accession>G9ISX5</accession>
<reference evidence="1" key="1">
    <citation type="journal article" date="2012" name="Genome Biol. Evol.">
        <title>Evolution of linear mitochondrial genomes in medusozoan cnidarians.</title>
        <authorList>
            <person name="Kayal E."/>
            <person name="Bentlage B."/>
            <person name="Collins A.G."/>
            <person name="Kayal M."/>
            <person name="Pirro S."/>
            <person name="Lavrov D.V."/>
        </authorList>
    </citation>
    <scope>NUCLEOTIDE SEQUENCE</scope>
</reference>
<geneLocation type="mitochondrion" evidence="1"/>
<organism evidence="1">
    <name type="scientific">Pelagia noctiluca</name>
    <name type="common">Mauve stinger</name>
    <name type="synonym">Jellyfish</name>
    <dbReference type="NCBI Taxonomy" id="400838"/>
    <lineage>
        <taxon>Eukaryota</taxon>
        <taxon>Metazoa</taxon>
        <taxon>Cnidaria</taxon>
        <taxon>Scyphozoa</taxon>
        <taxon>Semaeostomeae</taxon>
        <taxon>Pelagiidae</taxon>
        <taxon>Pelagia</taxon>
    </lineage>
</organism>
<dbReference type="EMBL" id="JN700949">
    <property type="protein sequence ID" value="AER54624.1"/>
    <property type="molecule type" value="Genomic_DNA"/>
</dbReference>
<gene>
    <name evidence="1" type="primary">orf314</name>
</gene>
<dbReference type="AlphaFoldDB" id="G9ISX5"/>
<keyword evidence="1" id="KW-0496">Mitochondrion</keyword>
<sequence length="106" mass="11966">MVMKHQNRPHESLLIVKVSPPLSPKNVKDIARAIKTLSASKPIIQMFLSSNHRYYTMIPRTVVLPSANISKLIKTTLIPKLVIFTSQYRLEAGVVTIICKLTSLRK</sequence>
<evidence type="ECO:0000313" key="1">
    <source>
        <dbReference type="EMBL" id="AER54624.1"/>
    </source>
</evidence>